<organism evidence="1 2">
    <name type="scientific">Eretmocerus hayati</name>
    <dbReference type="NCBI Taxonomy" id="131215"/>
    <lineage>
        <taxon>Eukaryota</taxon>
        <taxon>Metazoa</taxon>
        <taxon>Ecdysozoa</taxon>
        <taxon>Arthropoda</taxon>
        <taxon>Hexapoda</taxon>
        <taxon>Insecta</taxon>
        <taxon>Pterygota</taxon>
        <taxon>Neoptera</taxon>
        <taxon>Endopterygota</taxon>
        <taxon>Hymenoptera</taxon>
        <taxon>Apocrita</taxon>
        <taxon>Proctotrupomorpha</taxon>
        <taxon>Chalcidoidea</taxon>
        <taxon>Aphelinidae</taxon>
        <taxon>Aphelininae</taxon>
        <taxon>Eretmocerus</taxon>
    </lineage>
</organism>
<sequence>MNFARSIRSFETNSGPILLYSTAQPAGTMSERHKEQQQQPPSVIMYAPPLQLGEESGAWNNRDTVFHQERWDCGREYSKLQYQPPPNTEKEWGYVDGENPNIEREREHEKIIADLESTLAALIINAKEIALTNKFTVEIAKAVRANHNKIINLIATLSSEISRFETKLKNHTFSARPPSRASELGSRMNPSPQKLLDTKFTVTRKGIFERDNITVTTGDNRILMIDLGKVTITKFFSTLIPLTGCAWALILSKNWVSVKSFLFDPANIDILANHDENANSNFIVAALENLPDEERK</sequence>
<keyword evidence="2" id="KW-1185">Reference proteome</keyword>
<accession>A0ACC2P6Q5</accession>
<dbReference type="EMBL" id="CM056742">
    <property type="protein sequence ID" value="KAJ8679097.1"/>
    <property type="molecule type" value="Genomic_DNA"/>
</dbReference>
<evidence type="ECO:0000313" key="2">
    <source>
        <dbReference type="Proteomes" id="UP001239111"/>
    </source>
</evidence>
<reference evidence="1" key="1">
    <citation type="submission" date="2023-04" db="EMBL/GenBank/DDBJ databases">
        <title>A chromosome-level genome assembly of the parasitoid wasp Eretmocerus hayati.</title>
        <authorList>
            <person name="Zhong Y."/>
            <person name="Liu S."/>
            <person name="Liu Y."/>
        </authorList>
    </citation>
    <scope>NUCLEOTIDE SEQUENCE</scope>
    <source>
        <strain evidence="1">ZJU_SS_LIU_2023</strain>
    </source>
</reference>
<comment type="caution">
    <text evidence="1">The sequence shown here is derived from an EMBL/GenBank/DDBJ whole genome shotgun (WGS) entry which is preliminary data.</text>
</comment>
<proteinExistence type="predicted"/>
<name>A0ACC2P6Q5_9HYME</name>
<evidence type="ECO:0000313" key="1">
    <source>
        <dbReference type="EMBL" id="KAJ8679097.1"/>
    </source>
</evidence>
<protein>
    <submittedName>
        <fullName evidence="1">Uncharacterized protein</fullName>
    </submittedName>
</protein>
<gene>
    <name evidence="1" type="ORF">QAD02_014884</name>
</gene>
<dbReference type="Proteomes" id="UP001239111">
    <property type="component" value="Chromosome 2"/>
</dbReference>